<proteinExistence type="predicted"/>
<organism evidence="1 2">
    <name type="scientific">Panagrolaimus sp. JU765</name>
    <dbReference type="NCBI Taxonomy" id="591449"/>
    <lineage>
        <taxon>Eukaryota</taxon>
        <taxon>Metazoa</taxon>
        <taxon>Ecdysozoa</taxon>
        <taxon>Nematoda</taxon>
        <taxon>Chromadorea</taxon>
        <taxon>Rhabditida</taxon>
        <taxon>Tylenchina</taxon>
        <taxon>Panagrolaimomorpha</taxon>
        <taxon>Panagrolaimoidea</taxon>
        <taxon>Panagrolaimidae</taxon>
        <taxon>Panagrolaimus</taxon>
    </lineage>
</organism>
<protein>
    <submittedName>
        <fullName evidence="2">SAC domain-containing protein</fullName>
    </submittedName>
</protein>
<evidence type="ECO:0000313" key="1">
    <source>
        <dbReference type="Proteomes" id="UP000887576"/>
    </source>
</evidence>
<dbReference type="WBParaSite" id="JU765_v2.g1454.t1">
    <property type="protein sequence ID" value="JU765_v2.g1454.t1"/>
    <property type="gene ID" value="JU765_v2.g1454"/>
</dbReference>
<reference evidence="2" key="1">
    <citation type="submission" date="2022-11" db="UniProtKB">
        <authorList>
            <consortium name="WormBaseParasite"/>
        </authorList>
    </citation>
    <scope>IDENTIFICATION</scope>
</reference>
<sequence length="278" mass="31626">MQIIASDKFCFIKSVKSILKVSRHDATFSVIQHTEFASEQSSLHAIGEIDAVLGKLRIEDRNFLLVVAGSTQVANRVRKQSEIRRIDRVVAIFVDPNERIDSNQFQETNHLTKLKNSQKTLIKFVSRKTGFVQPRLVSDVLRLFNDNGDFYFETNNEDLTRNLQNASTSKESSPDERFFWNKQMLADLINVQDSAEWIVPVIQGFVAQKNMIIDSEDISSTSLTITLISRRSTKRAGTRYLRRGIDETGDVANFVETELIIDVFGHQLAFVQIRGSVP</sequence>
<accession>A0AC34QBH4</accession>
<evidence type="ECO:0000313" key="2">
    <source>
        <dbReference type="WBParaSite" id="JU765_v2.g1454.t1"/>
    </source>
</evidence>
<dbReference type="Proteomes" id="UP000887576">
    <property type="component" value="Unplaced"/>
</dbReference>
<name>A0AC34QBH4_9BILA</name>